<evidence type="ECO:0000259" key="1">
    <source>
        <dbReference type="Pfam" id="PF04480"/>
    </source>
</evidence>
<name>A0A6L9LC47_9BACT</name>
<evidence type="ECO:0000313" key="2">
    <source>
        <dbReference type="EMBL" id="NDU96932.1"/>
    </source>
</evidence>
<keyword evidence="3" id="KW-1185">Reference proteome</keyword>
<feature type="domain" description="DUF559" evidence="1">
    <location>
        <begin position="13"/>
        <end position="120"/>
    </location>
</feature>
<dbReference type="RefSeq" id="WP_163951895.1">
    <property type="nucleotide sequence ID" value="NZ_JAAFZH010000009.1"/>
</dbReference>
<dbReference type="InterPro" id="IPR011335">
    <property type="entry name" value="Restrct_endonuc-II-like"/>
</dbReference>
<dbReference type="Gene3D" id="3.40.960.10">
    <property type="entry name" value="VSR Endonuclease"/>
    <property type="match status" value="1"/>
</dbReference>
<dbReference type="AlphaFoldDB" id="A0A6L9LC47"/>
<dbReference type="GO" id="GO:0004519">
    <property type="term" value="F:endonuclease activity"/>
    <property type="evidence" value="ECO:0007669"/>
    <property type="project" value="UniProtKB-KW"/>
</dbReference>
<proteinExistence type="predicted"/>
<dbReference type="Proteomes" id="UP000474175">
    <property type="component" value="Unassembled WGS sequence"/>
</dbReference>
<comment type="caution">
    <text evidence="2">The sequence shown here is derived from an EMBL/GenBank/DDBJ whole genome shotgun (WGS) entry which is preliminary data.</text>
</comment>
<organism evidence="2 3">
    <name type="scientific">Spirosoma terrae</name>
    <dbReference type="NCBI Taxonomy" id="1968276"/>
    <lineage>
        <taxon>Bacteria</taxon>
        <taxon>Pseudomonadati</taxon>
        <taxon>Bacteroidota</taxon>
        <taxon>Cytophagia</taxon>
        <taxon>Cytophagales</taxon>
        <taxon>Cytophagaceae</taxon>
        <taxon>Spirosoma</taxon>
    </lineage>
</organism>
<dbReference type="Pfam" id="PF04480">
    <property type="entry name" value="DUF559"/>
    <property type="match status" value="1"/>
</dbReference>
<gene>
    <name evidence="2" type="ORF">GK108_18755</name>
</gene>
<reference evidence="2 3" key="1">
    <citation type="submission" date="2020-02" db="EMBL/GenBank/DDBJ databases">
        <title>Draft genome sequence of two Spirosoma agri KCTC 52727 and Spirosoma terrae KCTC 52035.</title>
        <authorList>
            <person name="Rojas J."/>
            <person name="Ambika Manirajan B."/>
            <person name="Suarez C."/>
            <person name="Ratering S."/>
            <person name="Schnell S."/>
        </authorList>
    </citation>
    <scope>NUCLEOTIDE SEQUENCE [LARGE SCALE GENOMIC DNA]</scope>
    <source>
        <strain evidence="2 3">KCTC 52035</strain>
    </source>
</reference>
<sequence>MASDMFYGASSQLFENAKKLREAMTPAELLLWEELRTNKLKGFRFKAQHPISYFIADFYCHAAKLVVELDGSVHDSSDQQEYDANRTYILEEFGLTVIRFRNEEVIGNKENVLRKIAEFLSNIK</sequence>
<keyword evidence="2" id="KW-0255">Endonuclease</keyword>
<protein>
    <submittedName>
        <fullName evidence="2">Endonuclease domain-containing protein</fullName>
    </submittedName>
</protein>
<dbReference type="InterPro" id="IPR047216">
    <property type="entry name" value="Endonuclease_DUF559_bact"/>
</dbReference>
<dbReference type="PANTHER" id="PTHR38590:SF1">
    <property type="entry name" value="BLL0828 PROTEIN"/>
    <property type="match status" value="1"/>
</dbReference>
<dbReference type="SUPFAM" id="SSF52980">
    <property type="entry name" value="Restriction endonuclease-like"/>
    <property type="match status" value="1"/>
</dbReference>
<accession>A0A6L9LC47</accession>
<dbReference type="CDD" id="cd01038">
    <property type="entry name" value="Endonuclease_DUF559"/>
    <property type="match status" value="1"/>
</dbReference>
<dbReference type="EMBL" id="JAAFZH010000009">
    <property type="protein sequence ID" value="NDU96932.1"/>
    <property type="molecule type" value="Genomic_DNA"/>
</dbReference>
<keyword evidence="2" id="KW-0540">Nuclease</keyword>
<dbReference type="PANTHER" id="PTHR38590">
    <property type="entry name" value="BLL0828 PROTEIN"/>
    <property type="match status" value="1"/>
</dbReference>
<evidence type="ECO:0000313" key="3">
    <source>
        <dbReference type="Proteomes" id="UP000474175"/>
    </source>
</evidence>
<keyword evidence="2" id="KW-0378">Hydrolase</keyword>
<dbReference type="InterPro" id="IPR007569">
    <property type="entry name" value="DUF559"/>
</dbReference>